<dbReference type="InterPro" id="IPR009045">
    <property type="entry name" value="Zn_M74/Hedgehog-like"/>
</dbReference>
<comment type="caution">
    <text evidence="2">The sequence shown here is derived from an EMBL/GenBank/DDBJ whole genome shotgun (WGS) entry which is preliminary data.</text>
</comment>
<name>A0ABR7E4H7_9BACT</name>
<feature type="domain" description="Peptidase M15A C-terminal" evidence="1">
    <location>
        <begin position="5"/>
        <end position="120"/>
    </location>
</feature>
<dbReference type="SUPFAM" id="SSF55166">
    <property type="entry name" value="Hedgehog/DD-peptidase"/>
    <property type="match status" value="1"/>
</dbReference>
<dbReference type="Gene3D" id="3.30.1380.10">
    <property type="match status" value="1"/>
</dbReference>
<dbReference type="InterPro" id="IPR013230">
    <property type="entry name" value="Peptidase_M15A_C"/>
</dbReference>
<protein>
    <submittedName>
        <fullName evidence="2">Peptidase M15</fullName>
    </submittedName>
</protein>
<organism evidence="2 3">
    <name type="scientific">Parabacteroides segnis</name>
    <dbReference type="NCBI Taxonomy" id="2763058"/>
    <lineage>
        <taxon>Bacteria</taxon>
        <taxon>Pseudomonadati</taxon>
        <taxon>Bacteroidota</taxon>
        <taxon>Bacteroidia</taxon>
        <taxon>Bacteroidales</taxon>
        <taxon>Tannerellaceae</taxon>
        <taxon>Parabacteroides</taxon>
    </lineage>
</organism>
<dbReference type="Pfam" id="PF08291">
    <property type="entry name" value="Peptidase_M15_3"/>
    <property type="match status" value="1"/>
</dbReference>
<evidence type="ECO:0000313" key="2">
    <source>
        <dbReference type="EMBL" id="MBC5644241.1"/>
    </source>
</evidence>
<dbReference type="Proteomes" id="UP000644010">
    <property type="component" value="Unassembled WGS sequence"/>
</dbReference>
<accession>A0ABR7E4H7</accession>
<dbReference type="EMBL" id="JACOOI010000016">
    <property type="protein sequence ID" value="MBC5644241.1"/>
    <property type="molecule type" value="Genomic_DNA"/>
</dbReference>
<evidence type="ECO:0000259" key="1">
    <source>
        <dbReference type="Pfam" id="PF08291"/>
    </source>
</evidence>
<dbReference type="RefSeq" id="WP_186960143.1">
    <property type="nucleotide sequence ID" value="NZ_JACOOI010000016.1"/>
</dbReference>
<keyword evidence="3" id="KW-1185">Reference proteome</keyword>
<sequence>MNITKNFTLEEFVHSDTAIAKGIKNEPGSREKLAITNLCAKLLQPLREAIGKSISINSGYRCPELNKAVGGVPTSQHVKGEAADLHIEGKAGDLLEVLEDSGLLFDQAILYRHKNFLHVSLKLEGEQRKQIIIKQ</sequence>
<reference evidence="2 3" key="1">
    <citation type="submission" date="2020-08" db="EMBL/GenBank/DDBJ databases">
        <title>Genome public.</title>
        <authorList>
            <person name="Liu C."/>
            <person name="Sun Q."/>
        </authorList>
    </citation>
    <scope>NUCLEOTIDE SEQUENCE [LARGE SCALE GENOMIC DNA]</scope>
    <source>
        <strain evidence="2 3">BX2</strain>
    </source>
</reference>
<gene>
    <name evidence="2" type="ORF">H8S77_15270</name>
</gene>
<evidence type="ECO:0000313" key="3">
    <source>
        <dbReference type="Proteomes" id="UP000644010"/>
    </source>
</evidence>
<proteinExistence type="predicted"/>